<keyword evidence="1" id="KW-1133">Transmembrane helix</keyword>
<organism evidence="2">
    <name type="scientific">Cacopsylla melanoneura</name>
    <dbReference type="NCBI Taxonomy" id="428564"/>
    <lineage>
        <taxon>Eukaryota</taxon>
        <taxon>Metazoa</taxon>
        <taxon>Ecdysozoa</taxon>
        <taxon>Arthropoda</taxon>
        <taxon>Hexapoda</taxon>
        <taxon>Insecta</taxon>
        <taxon>Pterygota</taxon>
        <taxon>Neoptera</taxon>
        <taxon>Paraneoptera</taxon>
        <taxon>Hemiptera</taxon>
        <taxon>Sternorrhyncha</taxon>
        <taxon>Psylloidea</taxon>
        <taxon>Psyllidae</taxon>
        <taxon>Psyllinae</taxon>
        <taxon>Cacopsylla</taxon>
    </lineage>
</organism>
<sequence length="140" mass="16147">MNLSLSLSPFLHISLIFLIHSSVYPLSLFLLLCSLTPSFQLFQSLSLFLFLLSPLSYVLPYFFFSPTLSYSLLPLSYSLLPLSFPISVTPFPFFFPRLSFPPLFLFNFSLSLYFIGLNSPRSRERYKTTLLQRLPPTQNV</sequence>
<dbReference type="AlphaFoldDB" id="A0A8D9DVZ2"/>
<dbReference type="EMBL" id="HBUF01380225">
    <property type="protein sequence ID" value="CAG6729959.1"/>
    <property type="molecule type" value="Transcribed_RNA"/>
</dbReference>
<feature type="transmembrane region" description="Helical" evidence="1">
    <location>
        <begin position="45"/>
        <end position="64"/>
    </location>
</feature>
<protein>
    <submittedName>
        <fullName evidence="2">Uncharacterized protein</fullName>
    </submittedName>
</protein>
<reference evidence="2" key="1">
    <citation type="submission" date="2021-05" db="EMBL/GenBank/DDBJ databases">
        <authorList>
            <person name="Alioto T."/>
            <person name="Alioto T."/>
            <person name="Gomez Garrido J."/>
        </authorList>
    </citation>
    <scope>NUCLEOTIDE SEQUENCE</scope>
</reference>
<proteinExistence type="predicted"/>
<keyword evidence="1" id="KW-0812">Transmembrane</keyword>
<keyword evidence="1" id="KW-0472">Membrane</keyword>
<name>A0A8D9DVZ2_9HEMI</name>
<evidence type="ECO:0000256" key="1">
    <source>
        <dbReference type="SAM" id="Phobius"/>
    </source>
</evidence>
<accession>A0A8D9DVZ2</accession>
<evidence type="ECO:0000313" key="2">
    <source>
        <dbReference type="EMBL" id="CAG6729959.1"/>
    </source>
</evidence>
<feature type="transmembrane region" description="Helical" evidence="1">
    <location>
        <begin position="12"/>
        <end position="33"/>
    </location>
</feature>
<feature type="transmembrane region" description="Helical" evidence="1">
    <location>
        <begin position="98"/>
        <end position="117"/>
    </location>
</feature>